<keyword evidence="2" id="KW-1185">Reference proteome</keyword>
<comment type="caution">
    <text evidence="1">The sequence shown here is derived from an EMBL/GenBank/DDBJ whole genome shotgun (WGS) entry which is preliminary data.</text>
</comment>
<dbReference type="EMBL" id="MU863624">
    <property type="protein sequence ID" value="KAK4106261.1"/>
    <property type="molecule type" value="Genomic_DNA"/>
</dbReference>
<evidence type="ECO:0000313" key="2">
    <source>
        <dbReference type="Proteomes" id="UP001305647"/>
    </source>
</evidence>
<organism evidence="1 2">
    <name type="scientific">Parathielavia hyrcaniae</name>
    <dbReference type="NCBI Taxonomy" id="113614"/>
    <lineage>
        <taxon>Eukaryota</taxon>
        <taxon>Fungi</taxon>
        <taxon>Dikarya</taxon>
        <taxon>Ascomycota</taxon>
        <taxon>Pezizomycotina</taxon>
        <taxon>Sordariomycetes</taxon>
        <taxon>Sordariomycetidae</taxon>
        <taxon>Sordariales</taxon>
        <taxon>Chaetomiaceae</taxon>
        <taxon>Parathielavia</taxon>
    </lineage>
</organism>
<accession>A0AAN6QF24</accession>
<sequence length="167" mass="18991">MSMQLPTGRSVMFARHRHTGFVCCPLPIARCPVPGCRVLAPGVTPPRWWRAGIHCHSEKSSTTDLYHLAMGAASLHVSQDQEGLSLQRRREHEEAAQYHLSQRWDRVVRLPHLMRLKSCPGVMTRGCTYQADRCRHRLRGLCAPRTPQRRSRLACFLHLEQAPAPGK</sequence>
<protein>
    <submittedName>
        <fullName evidence="1">Uncharacterized protein</fullName>
    </submittedName>
</protein>
<proteinExistence type="predicted"/>
<dbReference type="AlphaFoldDB" id="A0AAN6QF24"/>
<gene>
    <name evidence="1" type="ORF">N658DRAFT_13044</name>
</gene>
<name>A0AAN6QF24_9PEZI</name>
<evidence type="ECO:0000313" key="1">
    <source>
        <dbReference type="EMBL" id="KAK4106261.1"/>
    </source>
</evidence>
<reference evidence="1" key="1">
    <citation type="journal article" date="2023" name="Mol. Phylogenet. Evol.">
        <title>Genome-scale phylogeny and comparative genomics of the fungal order Sordariales.</title>
        <authorList>
            <person name="Hensen N."/>
            <person name="Bonometti L."/>
            <person name="Westerberg I."/>
            <person name="Brannstrom I.O."/>
            <person name="Guillou S."/>
            <person name="Cros-Aarteil S."/>
            <person name="Calhoun S."/>
            <person name="Haridas S."/>
            <person name="Kuo A."/>
            <person name="Mondo S."/>
            <person name="Pangilinan J."/>
            <person name="Riley R."/>
            <person name="LaButti K."/>
            <person name="Andreopoulos B."/>
            <person name="Lipzen A."/>
            <person name="Chen C."/>
            <person name="Yan M."/>
            <person name="Daum C."/>
            <person name="Ng V."/>
            <person name="Clum A."/>
            <person name="Steindorff A."/>
            <person name="Ohm R.A."/>
            <person name="Martin F."/>
            <person name="Silar P."/>
            <person name="Natvig D.O."/>
            <person name="Lalanne C."/>
            <person name="Gautier V."/>
            <person name="Ament-Velasquez S.L."/>
            <person name="Kruys A."/>
            <person name="Hutchinson M.I."/>
            <person name="Powell A.J."/>
            <person name="Barry K."/>
            <person name="Miller A.N."/>
            <person name="Grigoriev I.V."/>
            <person name="Debuchy R."/>
            <person name="Gladieux P."/>
            <person name="Hiltunen Thoren M."/>
            <person name="Johannesson H."/>
        </authorList>
    </citation>
    <scope>NUCLEOTIDE SEQUENCE</scope>
    <source>
        <strain evidence="1">CBS 757.83</strain>
    </source>
</reference>
<dbReference type="Proteomes" id="UP001305647">
    <property type="component" value="Unassembled WGS sequence"/>
</dbReference>
<reference evidence="1" key="2">
    <citation type="submission" date="2023-05" db="EMBL/GenBank/DDBJ databases">
        <authorList>
            <consortium name="Lawrence Berkeley National Laboratory"/>
            <person name="Steindorff A."/>
            <person name="Hensen N."/>
            <person name="Bonometti L."/>
            <person name="Westerberg I."/>
            <person name="Brannstrom I.O."/>
            <person name="Guillou S."/>
            <person name="Cros-Aarteil S."/>
            <person name="Calhoun S."/>
            <person name="Haridas S."/>
            <person name="Kuo A."/>
            <person name="Mondo S."/>
            <person name="Pangilinan J."/>
            <person name="Riley R."/>
            <person name="Labutti K."/>
            <person name="Andreopoulos B."/>
            <person name="Lipzen A."/>
            <person name="Chen C."/>
            <person name="Yanf M."/>
            <person name="Daum C."/>
            <person name="Ng V."/>
            <person name="Clum A."/>
            <person name="Ohm R."/>
            <person name="Martin F."/>
            <person name="Silar P."/>
            <person name="Natvig D."/>
            <person name="Lalanne C."/>
            <person name="Gautier V."/>
            <person name="Ament-Velasquez S.L."/>
            <person name="Kruys A."/>
            <person name="Hutchinson M.I."/>
            <person name="Powell A.J."/>
            <person name="Barry K."/>
            <person name="Miller A.N."/>
            <person name="Grigoriev I.V."/>
            <person name="Debuchy R."/>
            <person name="Gladieux P."/>
            <person name="Thoren M.H."/>
            <person name="Johannesson H."/>
        </authorList>
    </citation>
    <scope>NUCLEOTIDE SEQUENCE</scope>
    <source>
        <strain evidence="1">CBS 757.83</strain>
    </source>
</reference>